<evidence type="ECO:0000313" key="4">
    <source>
        <dbReference type="Proteomes" id="UP000429958"/>
    </source>
</evidence>
<keyword evidence="4" id="KW-1185">Reference proteome</keyword>
<dbReference type="GO" id="GO:0005737">
    <property type="term" value="C:cytoplasm"/>
    <property type="evidence" value="ECO:0007669"/>
    <property type="project" value="TreeGrafter"/>
</dbReference>
<evidence type="ECO:0000259" key="2">
    <source>
        <dbReference type="Pfam" id="PF12850"/>
    </source>
</evidence>
<evidence type="ECO:0000313" key="3">
    <source>
        <dbReference type="EMBL" id="MSS35755.1"/>
    </source>
</evidence>
<dbReference type="GO" id="GO:0016791">
    <property type="term" value="F:phosphatase activity"/>
    <property type="evidence" value="ECO:0007669"/>
    <property type="project" value="TreeGrafter"/>
</dbReference>
<proteinExistence type="inferred from homology"/>
<dbReference type="PANTHER" id="PTHR42850">
    <property type="entry name" value="METALLOPHOSPHOESTERASE"/>
    <property type="match status" value="1"/>
</dbReference>
<gene>
    <name evidence="3" type="ORF">FYJ39_03950</name>
</gene>
<feature type="domain" description="Calcineurin-like phosphoesterase" evidence="2">
    <location>
        <begin position="1"/>
        <end position="194"/>
    </location>
</feature>
<name>A0A7X2TBS3_9CLOT</name>
<evidence type="ECO:0000256" key="1">
    <source>
        <dbReference type="ARBA" id="ARBA00008950"/>
    </source>
</evidence>
<sequence>MRIGVLSDIHANIQALQAVLKDCQEQRVDKFWLLGDYVDYGGDPVETVSELSKLGAEYMIAGNHDACLYTSSVRSSETPHGKQAFEYTKEIVKENRERFRLLEAIADKPLLHLADRKTLLVHGTPQDPYWGKFLPGDNADVLFDVLEQMDVRMMLLGHSHVSFMLTRGGRTIINPGSVGQPRDGSPKAAYGILDGDAVIFRRVQYDMDGAAKAIQEAGLPEYLWKRLYKGA</sequence>
<dbReference type="PANTHER" id="PTHR42850:SF2">
    <property type="entry name" value="BLL5683 PROTEIN"/>
    <property type="match status" value="1"/>
</dbReference>
<organism evidence="3 4">
    <name type="scientific">Clostridium porci</name>
    <dbReference type="NCBI Taxonomy" id="2605778"/>
    <lineage>
        <taxon>Bacteria</taxon>
        <taxon>Bacillati</taxon>
        <taxon>Bacillota</taxon>
        <taxon>Clostridia</taxon>
        <taxon>Eubacteriales</taxon>
        <taxon>Clostridiaceae</taxon>
        <taxon>Clostridium</taxon>
    </lineage>
</organism>
<dbReference type="EMBL" id="VUMD01000003">
    <property type="protein sequence ID" value="MSS35755.1"/>
    <property type="molecule type" value="Genomic_DNA"/>
</dbReference>
<dbReference type="PIRSF" id="PIRSF000883">
    <property type="entry name" value="Pesterase_MJ0912"/>
    <property type="match status" value="1"/>
</dbReference>
<dbReference type="InterPro" id="IPR011152">
    <property type="entry name" value="Pesterase_MJ0912"/>
</dbReference>
<protein>
    <submittedName>
        <fullName evidence="3">Metallophosphoesterase family protein</fullName>
    </submittedName>
</protein>
<dbReference type="Gene3D" id="3.60.21.10">
    <property type="match status" value="1"/>
</dbReference>
<comment type="caution">
    <text evidence="3">The sequence shown here is derived from an EMBL/GenBank/DDBJ whole genome shotgun (WGS) entry which is preliminary data.</text>
</comment>
<dbReference type="InterPro" id="IPR050126">
    <property type="entry name" value="Ap4A_hydrolase"/>
</dbReference>
<comment type="similarity">
    <text evidence="1">Belongs to the metallophosphoesterase superfamily. YfcE family.</text>
</comment>
<dbReference type="InterPro" id="IPR029052">
    <property type="entry name" value="Metallo-depent_PP-like"/>
</dbReference>
<dbReference type="Proteomes" id="UP000429958">
    <property type="component" value="Unassembled WGS sequence"/>
</dbReference>
<dbReference type="RefSeq" id="WP_154471163.1">
    <property type="nucleotide sequence ID" value="NZ_VUMD01000003.1"/>
</dbReference>
<reference evidence="3 4" key="1">
    <citation type="submission" date="2019-08" db="EMBL/GenBank/DDBJ databases">
        <title>In-depth cultivation of the pig gut microbiome towards novel bacterial diversity and tailored functional studies.</title>
        <authorList>
            <person name="Wylensek D."/>
            <person name="Hitch T.C.A."/>
            <person name="Clavel T."/>
        </authorList>
    </citation>
    <scope>NUCLEOTIDE SEQUENCE [LARGE SCALE GENOMIC DNA]</scope>
    <source>
        <strain evidence="3 4">WCA-389-WT-23D1</strain>
    </source>
</reference>
<dbReference type="Pfam" id="PF12850">
    <property type="entry name" value="Metallophos_2"/>
    <property type="match status" value="1"/>
</dbReference>
<dbReference type="InterPro" id="IPR024654">
    <property type="entry name" value="Calcineurin-like_PHP_lpxH"/>
</dbReference>
<dbReference type="AlphaFoldDB" id="A0A7X2TBS3"/>
<dbReference type="SUPFAM" id="SSF56300">
    <property type="entry name" value="Metallo-dependent phosphatases"/>
    <property type="match status" value="1"/>
</dbReference>
<accession>A0A7X2TBS3</accession>